<accession>A0A285NEH9</accession>
<evidence type="ECO:0000256" key="1">
    <source>
        <dbReference type="ARBA" id="ARBA00004141"/>
    </source>
</evidence>
<evidence type="ECO:0000313" key="10">
    <source>
        <dbReference type="EMBL" id="SNZ07367.1"/>
    </source>
</evidence>
<dbReference type="InterPro" id="IPR003362">
    <property type="entry name" value="Bact_transf"/>
</dbReference>
<dbReference type="PANTHER" id="PTHR30576:SF0">
    <property type="entry name" value="UNDECAPRENYL-PHOSPHATE N-ACETYLGALACTOSAMINYL 1-PHOSPHATE TRANSFERASE-RELATED"/>
    <property type="match status" value="1"/>
</dbReference>
<keyword evidence="6 8" id="KW-0472">Membrane</keyword>
<dbReference type="Pfam" id="PF02397">
    <property type="entry name" value="Bac_transf"/>
    <property type="match status" value="1"/>
</dbReference>
<dbReference type="PANTHER" id="PTHR30576">
    <property type="entry name" value="COLANIC BIOSYNTHESIS UDP-GLUCOSE LIPID CARRIER TRANSFERASE"/>
    <property type="match status" value="1"/>
</dbReference>
<dbReference type="Pfam" id="PF13727">
    <property type="entry name" value="CoA_binding_3"/>
    <property type="match status" value="1"/>
</dbReference>
<comment type="subcellular location">
    <subcellularLocation>
        <location evidence="1">Membrane</location>
        <topology evidence="1">Multi-pass membrane protein</topology>
    </subcellularLocation>
</comment>
<dbReference type="AlphaFoldDB" id="A0A285NEH9"/>
<dbReference type="InterPro" id="IPR017473">
    <property type="entry name" value="Undecaprenyl-P_gluc_Ptfrase"/>
</dbReference>
<dbReference type="NCBIfam" id="TIGR03023">
    <property type="entry name" value="WcaJ_sugtrans"/>
    <property type="match status" value="1"/>
</dbReference>
<dbReference type="GO" id="GO:0000271">
    <property type="term" value="P:polysaccharide biosynthetic process"/>
    <property type="evidence" value="ECO:0007669"/>
    <property type="project" value="UniProtKB-KW"/>
</dbReference>
<evidence type="ECO:0000256" key="5">
    <source>
        <dbReference type="ARBA" id="ARBA00022989"/>
    </source>
</evidence>
<sequence>MQALDPRAVYTSSAVLASSDDEPQSKNHEITEMAREVASEFASTTYAPMVVRGFVQMTDIALISIAGIASLHFASEMLFPNLLYPMGYSLLGGLLFALFMLSAEGYNMSGMHSFSPQIGKIVGAWTLVVVLGILVNFFTGTSFEAYRGWLGAWFAGGIGAIVVVRALQTVVIRRWKEEGRLERRAVIVGGGQPAADIISTLESQEANDIRICGIFDDRDDERSPALVSGYPKLGNVDDLVEFARLCKIDMLIVTIPVTAENRVLQMLHKLWILPLDIHLSAHMNKMQFRRRTYSYVGKLPTVPIFAKPIANWGSMFKRVFDVLVAACAIIVLSPILIATAIAVKLDSPGPIIFRQKRVGFNNEQVMVYKFRSLYTNQSDQKAAKSVTKNDSRVTKVGRFIRRTSIDELPQLFNVLVGTLSLVGPRPHVPHQETDNKLFEEVADGYMARHKVKPGITGWAQINGWRGEIDDDNKLKQRVEHDIYYIENWSLALDFYILAATPFKIINQDGAY</sequence>
<dbReference type="Gene3D" id="3.40.50.720">
    <property type="entry name" value="NAD(P)-binding Rossmann-like Domain"/>
    <property type="match status" value="1"/>
</dbReference>
<keyword evidence="3 10" id="KW-0808">Transferase</keyword>
<reference evidence="10 11" key="1">
    <citation type="submission" date="2017-09" db="EMBL/GenBank/DDBJ databases">
        <authorList>
            <person name="Ehlers B."/>
            <person name="Leendertz F.H."/>
        </authorList>
    </citation>
    <scope>NUCLEOTIDE SEQUENCE [LARGE SCALE GENOMIC DNA]</scope>
    <source>
        <strain evidence="10 11">DSM 18289</strain>
    </source>
</reference>
<evidence type="ECO:0000313" key="11">
    <source>
        <dbReference type="Proteomes" id="UP000219439"/>
    </source>
</evidence>
<evidence type="ECO:0000256" key="8">
    <source>
        <dbReference type="SAM" id="Phobius"/>
    </source>
</evidence>
<feature type="transmembrane region" description="Helical" evidence="8">
    <location>
        <begin position="118"/>
        <end position="138"/>
    </location>
</feature>
<feature type="transmembrane region" description="Helical" evidence="8">
    <location>
        <begin position="322"/>
        <end position="345"/>
    </location>
</feature>
<dbReference type="RefSeq" id="WP_097152158.1">
    <property type="nucleotide sequence ID" value="NZ_OBEL01000001.1"/>
</dbReference>
<evidence type="ECO:0000256" key="4">
    <source>
        <dbReference type="ARBA" id="ARBA00022692"/>
    </source>
</evidence>
<keyword evidence="5 8" id="KW-1133">Transmembrane helix</keyword>
<name>A0A285NEH9_9HYPH</name>
<dbReference type="NCBIfam" id="TIGR03025">
    <property type="entry name" value="EPS_sugtrans"/>
    <property type="match status" value="1"/>
</dbReference>
<evidence type="ECO:0000256" key="6">
    <source>
        <dbReference type="ARBA" id="ARBA00023136"/>
    </source>
</evidence>
<feature type="transmembrane region" description="Helical" evidence="8">
    <location>
        <begin position="150"/>
        <end position="167"/>
    </location>
</feature>
<feature type="domain" description="Bacterial sugar transferase" evidence="9">
    <location>
        <begin position="317"/>
        <end position="505"/>
    </location>
</feature>
<evidence type="ECO:0000256" key="7">
    <source>
        <dbReference type="ARBA" id="ARBA00023169"/>
    </source>
</evidence>
<protein>
    <submittedName>
        <fullName evidence="10">Undecaprenyl-phosphate glucose phosphotransferase</fullName>
    </submittedName>
</protein>
<proteinExistence type="inferred from homology"/>
<evidence type="ECO:0000259" key="9">
    <source>
        <dbReference type="Pfam" id="PF02397"/>
    </source>
</evidence>
<keyword evidence="7" id="KW-0270">Exopolysaccharide synthesis</keyword>
<dbReference type="GO" id="GO:0016780">
    <property type="term" value="F:phosphotransferase activity, for other substituted phosphate groups"/>
    <property type="evidence" value="ECO:0007669"/>
    <property type="project" value="TreeGrafter"/>
</dbReference>
<dbReference type="EMBL" id="OBEL01000001">
    <property type="protein sequence ID" value="SNZ07367.1"/>
    <property type="molecule type" value="Genomic_DNA"/>
</dbReference>
<gene>
    <name evidence="10" type="ORF">SAMN06265368_0886</name>
</gene>
<keyword evidence="11" id="KW-1185">Reference proteome</keyword>
<feature type="transmembrane region" description="Helical" evidence="8">
    <location>
        <begin position="86"/>
        <end position="106"/>
    </location>
</feature>
<dbReference type="GO" id="GO:0016020">
    <property type="term" value="C:membrane"/>
    <property type="evidence" value="ECO:0007669"/>
    <property type="project" value="UniProtKB-SubCell"/>
</dbReference>
<dbReference type="Proteomes" id="UP000219439">
    <property type="component" value="Unassembled WGS sequence"/>
</dbReference>
<comment type="similarity">
    <text evidence="2">Belongs to the bacterial sugar transferase family.</text>
</comment>
<evidence type="ECO:0000256" key="3">
    <source>
        <dbReference type="ARBA" id="ARBA00022679"/>
    </source>
</evidence>
<keyword evidence="4 8" id="KW-0812">Transmembrane</keyword>
<feature type="transmembrane region" description="Helical" evidence="8">
    <location>
        <begin position="54"/>
        <end position="74"/>
    </location>
</feature>
<organism evidence="10 11">
    <name type="scientific">Cohaesibacter gelatinilyticus</name>
    <dbReference type="NCBI Taxonomy" id="372072"/>
    <lineage>
        <taxon>Bacteria</taxon>
        <taxon>Pseudomonadati</taxon>
        <taxon>Pseudomonadota</taxon>
        <taxon>Alphaproteobacteria</taxon>
        <taxon>Hyphomicrobiales</taxon>
        <taxon>Cohaesibacteraceae</taxon>
    </lineage>
</organism>
<dbReference type="InterPro" id="IPR017475">
    <property type="entry name" value="EPS_sugar_tfrase"/>
</dbReference>
<evidence type="ECO:0000256" key="2">
    <source>
        <dbReference type="ARBA" id="ARBA00006464"/>
    </source>
</evidence>
<dbReference type="OrthoDB" id="9808602at2"/>